<keyword evidence="5" id="KW-0865">Zymogen</keyword>
<dbReference type="Proteomes" id="UP000005447">
    <property type="component" value="Unassembled WGS sequence"/>
</dbReference>
<keyword evidence="1" id="KW-0645">Protease</keyword>
<evidence type="ECO:0000256" key="1">
    <source>
        <dbReference type="ARBA" id="ARBA00022670"/>
    </source>
</evidence>
<evidence type="ECO:0000256" key="3">
    <source>
        <dbReference type="ARBA" id="ARBA00022801"/>
    </source>
</evidence>
<evidence type="ECO:0000313" key="10">
    <source>
        <dbReference type="Proteomes" id="UP000005447"/>
    </source>
</evidence>
<dbReference type="Gene3D" id="2.40.10.10">
    <property type="entry name" value="Trypsin-like serine proteases"/>
    <property type="match status" value="2"/>
</dbReference>
<dbReference type="InterPro" id="IPR009003">
    <property type="entry name" value="Peptidase_S1_PA"/>
</dbReference>
<evidence type="ECO:0000256" key="2">
    <source>
        <dbReference type="ARBA" id="ARBA00022729"/>
    </source>
</evidence>
<dbReference type="InterPro" id="IPR018114">
    <property type="entry name" value="TRYPSIN_HIS"/>
</dbReference>
<dbReference type="GO" id="GO:0006508">
    <property type="term" value="P:proteolysis"/>
    <property type="evidence" value="ECO:0007669"/>
    <property type="project" value="UniProtKB-KW"/>
</dbReference>
<evidence type="ECO:0000259" key="8">
    <source>
        <dbReference type="PROSITE" id="PS50240"/>
    </source>
</evidence>
<dbReference type="PANTHER" id="PTHR24271:SF13">
    <property type="entry name" value="CATHEPSIN G"/>
    <property type="match status" value="1"/>
</dbReference>
<evidence type="ECO:0000256" key="6">
    <source>
        <dbReference type="ARBA" id="ARBA00023157"/>
    </source>
</evidence>
<dbReference type="SMART" id="SM00020">
    <property type="entry name" value="Tryp_SPc"/>
    <property type="match status" value="1"/>
</dbReference>
<dbReference type="InterPro" id="IPR001314">
    <property type="entry name" value="Peptidase_S1A"/>
</dbReference>
<dbReference type="HOGENOM" id="CLU_006842_1_0_1"/>
<evidence type="ECO:0000256" key="4">
    <source>
        <dbReference type="ARBA" id="ARBA00022825"/>
    </source>
</evidence>
<dbReference type="GO" id="GO:0005737">
    <property type="term" value="C:cytoplasm"/>
    <property type="evidence" value="ECO:0007669"/>
    <property type="project" value="TreeGrafter"/>
</dbReference>
<reference evidence="9" key="3">
    <citation type="submission" date="2025-09" db="UniProtKB">
        <authorList>
            <consortium name="Ensembl"/>
        </authorList>
    </citation>
    <scope>IDENTIFICATION</scope>
    <source>
        <strain evidence="9">2N</strain>
    </source>
</reference>
<dbReference type="PANTHER" id="PTHR24271">
    <property type="entry name" value="KALLIKREIN-RELATED"/>
    <property type="match status" value="1"/>
</dbReference>
<dbReference type="FunFam" id="2.40.10.10:FF:000005">
    <property type="entry name" value="Serine protease 37"/>
    <property type="match status" value="1"/>
</dbReference>
<keyword evidence="4" id="KW-0720">Serine protease</keyword>
<dbReference type="SUPFAM" id="SSF50494">
    <property type="entry name" value="Trypsin-like serine proteases"/>
    <property type="match status" value="1"/>
</dbReference>
<dbReference type="EMBL" id="AAKN02019108">
    <property type="status" value="NOT_ANNOTATED_CDS"/>
    <property type="molecule type" value="Genomic_DNA"/>
</dbReference>
<dbReference type="GO" id="GO:0042277">
    <property type="term" value="F:peptide binding"/>
    <property type="evidence" value="ECO:0007669"/>
    <property type="project" value="UniProtKB-ARBA"/>
</dbReference>
<accession>H0VLD3</accession>
<keyword evidence="2 7" id="KW-0732">Signal</keyword>
<feature type="domain" description="Peptidase S1" evidence="8">
    <location>
        <begin position="46"/>
        <end position="268"/>
    </location>
</feature>
<keyword evidence="3" id="KW-0378">Hydrolase</keyword>
<dbReference type="CDD" id="cd00190">
    <property type="entry name" value="Tryp_SPc"/>
    <property type="match status" value="1"/>
</dbReference>
<proteinExistence type="predicted"/>
<dbReference type="GeneTree" id="ENSGT01030000234551"/>
<protein>
    <recommendedName>
        <fullName evidence="8">Peptidase S1 domain-containing protein</fullName>
    </recommendedName>
</protein>
<dbReference type="InterPro" id="IPR043504">
    <property type="entry name" value="Peptidase_S1_PA_chymotrypsin"/>
</dbReference>
<dbReference type="PROSITE" id="PS50240">
    <property type="entry name" value="TRYPSIN_DOM"/>
    <property type="match status" value="1"/>
</dbReference>
<feature type="chain" id="PRO_5012022778" description="Peptidase S1 domain-containing protein" evidence="7">
    <location>
        <begin position="44"/>
        <end position="278"/>
    </location>
</feature>
<evidence type="ECO:0000313" key="9">
    <source>
        <dbReference type="Ensembl" id="ENSCPOP00000011164.3"/>
    </source>
</evidence>
<evidence type="ECO:0000256" key="7">
    <source>
        <dbReference type="SAM" id="SignalP"/>
    </source>
</evidence>
<keyword evidence="6" id="KW-1015">Disulfide bond</keyword>
<dbReference type="STRING" id="10141.ENSCPOP00000011164"/>
<name>H0VLD3_CAVPO</name>
<sequence>LPLSKAKSLTGGEACSNRLSRLSSKMQPLLLLLAFSLLPGAKAGKIIGGREARPHSYPYMAYLQIQTPKSPTFCGGFLVREDFVMSAAHCWGSVINVTLGAHDVHRLERTQQKVSVLRAIPHPEYDHQTALNDIMLLQLRNRIRRNRFVRPVALPNAGNRLFPGALCTVAGWGQVSLNRTTDRLQEVQLRVQSDRKCIRRFSIYSSKTEICVGDPRQRKIAFKGDSGGPLVCNNVAQGIVSYGDSEGTPPEVFTRIASYQSWIRRTMRRFEQQDQTTD</sequence>
<keyword evidence="10" id="KW-1185">Reference proteome</keyword>
<dbReference type="AlphaFoldDB" id="H0VLD3"/>
<dbReference type="FunFam" id="2.40.10.10:FF:000014">
    <property type="entry name" value="Complement factor D"/>
    <property type="match status" value="1"/>
</dbReference>
<dbReference type="PRINTS" id="PR00722">
    <property type="entry name" value="CHYMOTRYPSIN"/>
</dbReference>
<dbReference type="Ensembl" id="ENSCPOT00000012526.3">
    <property type="protein sequence ID" value="ENSCPOP00000011164.3"/>
    <property type="gene ID" value="ENSCPOG00000012408.4"/>
</dbReference>
<dbReference type="Pfam" id="PF00089">
    <property type="entry name" value="Trypsin"/>
    <property type="match status" value="1"/>
</dbReference>
<dbReference type="InterPro" id="IPR001254">
    <property type="entry name" value="Trypsin_dom"/>
</dbReference>
<dbReference type="VEuPathDB" id="HostDB:ENSCPOG00000012408"/>
<dbReference type="GO" id="GO:0004252">
    <property type="term" value="F:serine-type endopeptidase activity"/>
    <property type="evidence" value="ECO:0007669"/>
    <property type="project" value="InterPro"/>
</dbReference>
<organism evidence="9 10">
    <name type="scientific">Cavia porcellus</name>
    <name type="common">Guinea pig</name>
    <dbReference type="NCBI Taxonomy" id="10141"/>
    <lineage>
        <taxon>Eukaryota</taxon>
        <taxon>Metazoa</taxon>
        <taxon>Chordata</taxon>
        <taxon>Craniata</taxon>
        <taxon>Vertebrata</taxon>
        <taxon>Euteleostomi</taxon>
        <taxon>Mammalia</taxon>
        <taxon>Eutheria</taxon>
        <taxon>Euarchontoglires</taxon>
        <taxon>Glires</taxon>
        <taxon>Rodentia</taxon>
        <taxon>Hystricomorpha</taxon>
        <taxon>Caviidae</taxon>
        <taxon>Cavia</taxon>
    </lineage>
</organism>
<feature type="signal peptide" evidence="7">
    <location>
        <begin position="1"/>
        <end position="43"/>
    </location>
</feature>
<dbReference type="InParanoid" id="H0VLD3"/>
<gene>
    <name evidence="9" type="primary">LOC100733338</name>
</gene>
<dbReference type="eggNOG" id="KOG3627">
    <property type="taxonomic scope" value="Eukaryota"/>
</dbReference>
<reference evidence="10" key="1">
    <citation type="journal article" date="2011" name="Nature">
        <title>A high-resolution map of human evolutionary constraint using 29 mammals.</title>
        <authorList>
            <person name="Lindblad-Toh K."/>
            <person name="Garber M."/>
            <person name="Zuk O."/>
            <person name="Lin M.F."/>
            <person name="Parker B.J."/>
            <person name="Washietl S."/>
            <person name="Kheradpour P."/>
            <person name="Ernst J."/>
            <person name="Jordan G."/>
            <person name="Mauceli E."/>
            <person name="Ward L.D."/>
            <person name="Lowe C.B."/>
            <person name="Holloway A.K."/>
            <person name="Clamp M."/>
            <person name="Gnerre S."/>
            <person name="Alfoldi J."/>
            <person name="Beal K."/>
            <person name="Chang J."/>
            <person name="Clawson H."/>
            <person name="Cuff J."/>
            <person name="Di Palma F."/>
            <person name="Fitzgerald S."/>
            <person name="Flicek P."/>
            <person name="Guttman M."/>
            <person name="Hubisz M.J."/>
            <person name="Jaffe D.B."/>
            <person name="Jungreis I."/>
            <person name="Kent W.J."/>
            <person name="Kostka D."/>
            <person name="Lara M."/>
            <person name="Martins A.L."/>
            <person name="Massingham T."/>
            <person name="Moltke I."/>
            <person name="Raney B.J."/>
            <person name="Rasmussen M.D."/>
            <person name="Robinson J."/>
            <person name="Stark A."/>
            <person name="Vilella A.J."/>
            <person name="Wen J."/>
            <person name="Xie X."/>
            <person name="Zody M.C."/>
            <person name="Baldwin J."/>
            <person name="Bloom T."/>
            <person name="Chin C.W."/>
            <person name="Heiman D."/>
            <person name="Nicol R."/>
            <person name="Nusbaum C."/>
            <person name="Young S."/>
            <person name="Wilkinson J."/>
            <person name="Worley K.C."/>
            <person name="Kovar C.L."/>
            <person name="Muzny D.M."/>
            <person name="Gibbs R.A."/>
            <person name="Cree A."/>
            <person name="Dihn H.H."/>
            <person name="Fowler G."/>
            <person name="Jhangiani S."/>
            <person name="Joshi V."/>
            <person name="Lee S."/>
            <person name="Lewis L.R."/>
            <person name="Nazareth L.V."/>
            <person name="Okwuonu G."/>
            <person name="Santibanez J."/>
            <person name="Warren W.C."/>
            <person name="Mardis E.R."/>
            <person name="Weinstock G.M."/>
            <person name="Wilson R.K."/>
            <person name="Delehaunty K."/>
            <person name="Dooling D."/>
            <person name="Fronik C."/>
            <person name="Fulton L."/>
            <person name="Fulton B."/>
            <person name="Graves T."/>
            <person name="Minx P."/>
            <person name="Sodergren E."/>
            <person name="Birney E."/>
            <person name="Margulies E.H."/>
            <person name="Herrero J."/>
            <person name="Green E.D."/>
            <person name="Haussler D."/>
            <person name="Siepel A."/>
            <person name="Goldman N."/>
            <person name="Pollard K.S."/>
            <person name="Pedersen J.S."/>
            <person name="Lander E.S."/>
            <person name="Kellis M."/>
        </authorList>
    </citation>
    <scope>NUCLEOTIDE SEQUENCE [LARGE SCALE GENOMIC DNA]</scope>
    <source>
        <strain evidence="10">2N</strain>
    </source>
</reference>
<dbReference type="PROSITE" id="PS00134">
    <property type="entry name" value="TRYPSIN_HIS"/>
    <property type="match status" value="1"/>
</dbReference>
<dbReference type="OMA" id="QLDQMEI"/>
<dbReference type="FunCoup" id="H0VLD3">
    <property type="interactions" value="953"/>
</dbReference>
<evidence type="ECO:0000256" key="5">
    <source>
        <dbReference type="ARBA" id="ARBA00023145"/>
    </source>
</evidence>
<reference evidence="9" key="2">
    <citation type="submission" date="2025-08" db="UniProtKB">
        <authorList>
            <consortium name="Ensembl"/>
        </authorList>
    </citation>
    <scope>IDENTIFICATION</scope>
    <source>
        <strain evidence="9">2N</strain>
    </source>
</reference>